<keyword evidence="1" id="KW-0812">Transmembrane</keyword>
<evidence type="ECO:0000256" key="1">
    <source>
        <dbReference type="SAM" id="Phobius"/>
    </source>
</evidence>
<keyword evidence="1" id="KW-1133">Transmembrane helix</keyword>
<name>A0ABP4BXT9_9ACTN</name>
<dbReference type="Proteomes" id="UP001501578">
    <property type="component" value="Unassembled WGS sequence"/>
</dbReference>
<feature type="transmembrane region" description="Helical" evidence="1">
    <location>
        <begin position="15"/>
        <end position="42"/>
    </location>
</feature>
<keyword evidence="3" id="KW-1185">Reference proteome</keyword>
<protein>
    <submittedName>
        <fullName evidence="2">Uncharacterized protein</fullName>
    </submittedName>
</protein>
<gene>
    <name evidence="2" type="ORF">GCM10009560_79410</name>
</gene>
<evidence type="ECO:0000313" key="3">
    <source>
        <dbReference type="Proteomes" id="UP001501578"/>
    </source>
</evidence>
<organism evidence="2 3">
    <name type="scientific">Nonomuraea longicatena</name>
    <dbReference type="NCBI Taxonomy" id="83682"/>
    <lineage>
        <taxon>Bacteria</taxon>
        <taxon>Bacillati</taxon>
        <taxon>Actinomycetota</taxon>
        <taxon>Actinomycetes</taxon>
        <taxon>Streptosporangiales</taxon>
        <taxon>Streptosporangiaceae</taxon>
        <taxon>Nonomuraea</taxon>
    </lineage>
</organism>
<keyword evidence="1" id="KW-0472">Membrane</keyword>
<comment type="caution">
    <text evidence="2">The sequence shown here is derived from an EMBL/GenBank/DDBJ whole genome shotgun (WGS) entry which is preliminary data.</text>
</comment>
<proteinExistence type="predicted"/>
<sequence>MEDHMPDQLDREPEASPLLGCLALVGVMTIAALALVGSYHIIF</sequence>
<evidence type="ECO:0000313" key="2">
    <source>
        <dbReference type="EMBL" id="GAA0955539.1"/>
    </source>
</evidence>
<reference evidence="3" key="1">
    <citation type="journal article" date="2019" name="Int. J. Syst. Evol. Microbiol.">
        <title>The Global Catalogue of Microorganisms (GCM) 10K type strain sequencing project: providing services to taxonomists for standard genome sequencing and annotation.</title>
        <authorList>
            <consortium name="The Broad Institute Genomics Platform"/>
            <consortium name="The Broad Institute Genome Sequencing Center for Infectious Disease"/>
            <person name="Wu L."/>
            <person name="Ma J."/>
        </authorList>
    </citation>
    <scope>NUCLEOTIDE SEQUENCE [LARGE SCALE GENOMIC DNA]</scope>
    <source>
        <strain evidence="3">JCM 11136</strain>
    </source>
</reference>
<dbReference type="EMBL" id="BAAAHQ010000100">
    <property type="protein sequence ID" value="GAA0955539.1"/>
    <property type="molecule type" value="Genomic_DNA"/>
</dbReference>
<accession>A0ABP4BXT9</accession>